<evidence type="ECO:0000259" key="7">
    <source>
        <dbReference type="Pfam" id="PF01694"/>
    </source>
</evidence>
<keyword evidence="2" id="KW-1003">Cell membrane</keyword>
<dbReference type="GO" id="GO:0005886">
    <property type="term" value="C:plasma membrane"/>
    <property type="evidence" value="ECO:0007669"/>
    <property type="project" value="UniProtKB-SubCell"/>
</dbReference>
<dbReference type="Pfam" id="PF09924">
    <property type="entry name" value="LPG_synthase_C"/>
    <property type="match status" value="1"/>
</dbReference>
<dbReference type="GO" id="GO:0055091">
    <property type="term" value="P:phospholipid homeostasis"/>
    <property type="evidence" value="ECO:0007669"/>
    <property type="project" value="TreeGrafter"/>
</dbReference>
<proteinExistence type="predicted"/>
<dbReference type="InterPro" id="IPR051211">
    <property type="entry name" value="PG_lysyltransferase"/>
</dbReference>
<evidence type="ECO:0000256" key="1">
    <source>
        <dbReference type="ARBA" id="ARBA00004651"/>
    </source>
</evidence>
<accession>A0A7J5BSQ6</accession>
<feature type="transmembrane region" description="Helical" evidence="6">
    <location>
        <begin position="361"/>
        <end position="382"/>
    </location>
</feature>
<keyword evidence="4 6" id="KW-1133">Transmembrane helix</keyword>
<evidence type="ECO:0000259" key="8">
    <source>
        <dbReference type="Pfam" id="PF09924"/>
    </source>
</evidence>
<keyword evidence="5 6" id="KW-0472">Membrane</keyword>
<dbReference type="Gene3D" id="1.20.1540.10">
    <property type="entry name" value="Rhomboid-like"/>
    <property type="match status" value="1"/>
</dbReference>
<evidence type="ECO:0000256" key="6">
    <source>
        <dbReference type="SAM" id="Phobius"/>
    </source>
</evidence>
<feature type="transmembrane region" description="Helical" evidence="6">
    <location>
        <begin position="142"/>
        <end position="162"/>
    </location>
</feature>
<feature type="transmembrane region" description="Helical" evidence="6">
    <location>
        <begin position="321"/>
        <end position="341"/>
    </location>
</feature>
<feature type="transmembrane region" description="Helical" evidence="6">
    <location>
        <begin position="394"/>
        <end position="419"/>
    </location>
</feature>
<feature type="transmembrane region" description="Helical" evidence="6">
    <location>
        <begin position="460"/>
        <end position="480"/>
    </location>
</feature>
<reference evidence="9 10" key="1">
    <citation type="submission" date="2019-09" db="EMBL/GenBank/DDBJ databases">
        <title>Phylogeny of genus Pseudoclavibacter and closely related genus.</title>
        <authorList>
            <person name="Li Y."/>
        </authorList>
    </citation>
    <scope>NUCLEOTIDE SEQUENCE [LARGE SCALE GENOMIC DNA]</scope>
    <source>
        <strain evidence="9 10">DSM 23821</strain>
    </source>
</reference>
<dbReference type="InterPro" id="IPR024320">
    <property type="entry name" value="LPG_synthase_C"/>
</dbReference>
<dbReference type="GO" id="GO:0016755">
    <property type="term" value="F:aminoacyltransferase activity"/>
    <property type="evidence" value="ECO:0007669"/>
    <property type="project" value="TreeGrafter"/>
</dbReference>
<evidence type="ECO:0000256" key="4">
    <source>
        <dbReference type="ARBA" id="ARBA00022989"/>
    </source>
</evidence>
<sequence>MIRDTLARLMRVVRARPVTVTFAVTVLVVSIVALVARAVGGPDQGDAGPIGSVLATGLGPVVDDGRWWTVLSYPLLTTGPRHLVLALAVVVVLGGLVEPRLGTRRSIIALVTTTLAGALVGLALQGLSAALTLGWFPDADRVLVLDPIAPAVGLALAGSAALDRIHRRRTRVLVLVALVIGTVYLGQVDDFVRIGAGLAGLALGFVLVPRENDRSWRRSTEHETRVLLASTSAMLGIGPLLALIEPHRHSLAGPIVQLVVGRFAEPRATNACRVWDVTASCVQQQTVAASLSPVEVLVSALPWLVFVVIAWGIWRGRRLAIHLGIAANLLLVGLFVFYWILTPTAAVGDGARASRLDATQFVVQVVAILVIHVLAAVALWRWRASCPLPPVRARAIRALVAVVAAALVLMALYVAIVLADPSAWTPAPTLGTALLEAPERLLPPALLAANPVAFDPVSPLALALTFGIAPVFDIVVLLACRSALATTRPHERDLAPDRVRELLRRGGGGPIAHMATWPGMRTWLDTETGAAVTYRVEQRVAIVLGTPFGAPDVDDHDVLSRFATESDTNGLIPCFYSVPMTLAERFVETGWSAVEVAEESVIPLEDWAMKGKKWQDVRSSINRADREGVDVRWGRFDELTASELEQVREISAEWAGDKALPEMGFTLGGLAQLDDDEVLIALAVDGAGVVQAVTSWLPVWRDERIVGRTLDVMRRRPDSMNGVMEMLIARVAQRLQSEGAEFLSLSAAPLASSVQHAASDSGDASILQGLLHELGARLEPVYGFRSLLNFKRKFQPVMVPLGLVYLEPTQLPAIGLALTKAYLPGVTVGALVDAFRQARNDRPES</sequence>
<keyword evidence="10" id="KW-1185">Reference proteome</keyword>
<feature type="domain" description="Phosphatidylglycerol lysyltransferase C-terminal" evidence="8">
    <location>
        <begin position="501"/>
        <end position="800"/>
    </location>
</feature>
<evidence type="ECO:0000313" key="9">
    <source>
        <dbReference type="EMBL" id="KAB1657262.1"/>
    </source>
</evidence>
<gene>
    <name evidence="9" type="ORF">F8O01_08425</name>
</gene>
<feature type="domain" description="Peptidase S54 rhomboid" evidence="7">
    <location>
        <begin position="65"/>
        <end position="207"/>
    </location>
</feature>
<evidence type="ECO:0000256" key="3">
    <source>
        <dbReference type="ARBA" id="ARBA00022692"/>
    </source>
</evidence>
<dbReference type="PANTHER" id="PTHR34697:SF2">
    <property type="entry name" value="PHOSPHATIDYLGLYCEROL LYSYLTRANSFERASE"/>
    <property type="match status" value="1"/>
</dbReference>
<evidence type="ECO:0000313" key="10">
    <source>
        <dbReference type="Proteomes" id="UP000467240"/>
    </source>
</evidence>
<dbReference type="Proteomes" id="UP000467240">
    <property type="component" value="Unassembled WGS sequence"/>
</dbReference>
<keyword evidence="3 6" id="KW-0812">Transmembrane</keyword>
<dbReference type="SUPFAM" id="SSF144091">
    <property type="entry name" value="Rhomboid-like"/>
    <property type="match status" value="1"/>
</dbReference>
<dbReference type="OrthoDB" id="594838at2"/>
<dbReference type="GO" id="GO:0004252">
    <property type="term" value="F:serine-type endopeptidase activity"/>
    <property type="evidence" value="ECO:0007669"/>
    <property type="project" value="InterPro"/>
</dbReference>
<keyword evidence="9" id="KW-0645">Protease</keyword>
<protein>
    <submittedName>
        <fullName evidence="9">Rhomboid family intramembrane serine protease</fullName>
    </submittedName>
</protein>
<dbReference type="AlphaFoldDB" id="A0A7J5BSQ6"/>
<dbReference type="InterPro" id="IPR035952">
    <property type="entry name" value="Rhomboid-like_sf"/>
</dbReference>
<evidence type="ECO:0000256" key="5">
    <source>
        <dbReference type="ARBA" id="ARBA00023136"/>
    </source>
</evidence>
<dbReference type="Pfam" id="PF01694">
    <property type="entry name" value="Rhomboid"/>
    <property type="match status" value="1"/>
</dbReference>
<dbReference type="GO" id="GO:0006508">
    <property type="term" value="P:proteolysis"/>
    <property type="evidence" value="ECO:0007669"/>
    <property type="project" value="UniProtKB-KW"/>
</dbReference>
<evidence type="ECO:0000256" key="2">
    <source>
        <dbReference type="ARBA" id="ARBA00022475"/>
    </source>
</evidence>
<organism evidence="9 10">
    <name type="scientific">Pseudoclavibacter chungangensis</name>
    <dbReference type="NCBI Taxonomy" id="587635"/>
    <lineage>
        <taxon>Bacteria</taxon>
        <taxon>Bacillati</taxon>
        <taxon>Actinomycetota</taxon>
        <taxon>Actinomycetes</taxon>
        <taxon>Micrococcales</taxon>
        <taxon>Microbacteriaceae</taxon>
        <taxon>Pseudoclavibacter</taxon>
    </lineage>
</organism>
<feature type="transmembrane region" description="Helical" evidence="6">
    <location>
        <begin position="191"/>
        <end position="208"/>
    </location>
</feature>
<feature type="transmembrane region" description="Helical" evidence="6">
    <location>
        <begin position="169"/>
        <end position="185"/>
    </location>
</feature>
<feature type="transmembrane region" description="Helical" evidence="6">
    <location>
        <begin position="79"/>
        <end position="97"/>
    </location>
</feature>
<dbReference type="InterPro" id="IPR022764">
    <property type="entry name" value="Peptidase_S54_rhomboid_dom"/>
</dbReference>
<feature type="transmembrane region" description="Helical" evidence="6">
    <location>
        <begin position="296"/>
        <end position="314"/>
    </location>
</feature>
<feature type="transmembrane region" description="Helical" evidence="6">
    <location>
        <begin position="109"/>
        <end position="136"/>
    </location>
</feature>
<dbReference type="PANTHER" id="PTHR34697">
    <property type="entry name" value="PHOSPHATIDYLGLYCEROL LYSYLTRANSFERASE"/>
    <property type="match status" value="1"/>
</dbReference>
<feature type="transmembrane region" description="Helical" evidence="6">
    <location>
        <begin position="226"/>
        <end position="244"/>
    </location>
</feature>
<name>A0A7J5BSQ6_9MICO</name>
<comment type="subcellular location">
    <subcellularLocation>
        <location evidence="1">Cell membrane</location>
        <topology evidence="1">Multi-pass membrane protein</topology>
    </subcellularLocation>
</comment>
<feature type="transmembrane region" description="Helical" evidence="6">
    <location>
        <begin position="20"/>
        <end position="39"/>
    </location>
</feature>
<dbReference type="RefSeq" id="WP_158040428.1">
    <property type="nucleotide sequence ID" value="NZ_JACCFV010000001.1"/>
</dbReference>
<dbReference type="EMBL" id="WBJZ01000009">
    <property type="protein sequence ID" value="KAB1657262.1"/>
    <property type="molecule type" value="Genomic_DNA"/>
</dbReference>
<keyword evidence="9" id="KW-0378">Hydrolase</keyword>
<comment type="caution">
    <text evidence="9">The sequence shown here is derived from an EMBL/GenBank/DDBJ whole genome shotgun (WGS) entry which is preliminary data.</text>
</comment>